<dbReference type="AlphaFoldDB" id="A0AAD7J4W0"/>
<accession>A0AAD7J4W0</accession>
<dbReference type="Proteomes" id="UP001215280">
    <property type="component" value="Unassembled WGS sequence"/>
</dbReference>
<name>A0AAD7J4W0_9AGAR</name>
<evidence type="ECO:0000256" key="1">
    <source>
        <dbReference type="SAM" id="Coils"/>
    </source>
</evidence>
<reference evidence="3" key="1">
    <citation type="submission" date="2023-03" db="EMBL/GenBank/DDBJ databases">
        <title>Massive genome expansion in bonnet fungi (Mycena s.s.) driven by repeated elements and novel gene families across ecological guilds.</title>
        <authorList>
            <consortium name="Lawrence Berkeley National Laboratory"/>
            <person name="Harder C.B."/>
            <person name="Miyauchi S."/>
            <person name="Viragh M."/>
            <person name="Kuo A."/>
            <person name="Thoen E."/>
            <person name="Andreopoulos B."/>
            <person name="Lu D."/>
            <person name="Skrede I."/>
            <person name="Drula E."/>
            <person name="Henrissat B."/>
            <person name="Morin E."/>
            <person name="Kohler A."/>
            <person name="Barry K."/>
            <person name="LaButti K."/>
            <person name="Morin E."/>
            <person name="Salamov A."/>
            <person name="Lipzen A."/>
            <person name="Mereny Z."/>
            <person name="Hegedus B."/>
            <person name="Baldrian P."/>
            <person name="Stursova M."/>
            <person name="Weitz H."/>
            <person name="Taylor A."/>
            <person name="Grigoriev I.V."/>
            <person name="Nagy L.G."/>
            <person name="Martin F."/>
            <person name="Kauserud H."/>
        </authorList>
    </citation>
    <scope>NUCLEOTIDE SEQUENCE</scope>
    <source>
        <strain evidence="3">CBHHK188m</strain>
    </source>
</reference>
<dbReference type="EMBL" id="JARJLG010000060">
    <property type="protein sequence ID" value="KAJ7756798.1"/>
    <property type="molecule type" value="Genomic_DNA"/>
</dbReference>
<keyword evidence="1" id="KW-0175">Coiled coil</keyword>
<proteinExistence type="predicted"/>
<protein>
    <submittedName>
        <fullName evidence="3">Uncharacterized protein</fullName>
    </submittedName>
</protein>
<gene>
    <name evidence="3" type="ORF">DFH07DRAFT_773024</name>
</gene>
<sequence length="719" mass="81119">MARKSKPLPPGVEEDKTTNKVRCLVCKEANPLNTGKWIEKKSLNGHLEGNVHLAHAENKRNNDLKAAERSQRLENTYSGAPADPIPSGSIPVPTPRAEMNDVQCSPGPGWHEYEAAGLNAPVIPPFITPSADDQALERERLREQVERLLTQSEESDEEDDMLNDTFKDFGFEATDDEESYFSSIPIDREYTPYPNKVMSSNQLKMILWILKECKVVNVPSYSGFRSMQDHLRNLCGSEPKGYTSSIGNRFFVNNVRELIARDFANPEIVKHLNFYPEEVSGPISEVWQAERWKEFEPSELTPMYSRSLHQFYIEEVAGLADGKMVIPLAWIKCTGVLCADYLEVSRVPTGWKIGQDVCCVPASEFRLNYDIVERIGDKITWAYDVSGNKSKQYNKHMNMYMANSNLPGQLLQQEYFVCFVSTSPHAGSLEQFLAIKEQIEATHTNPIACYNAETRRECHAGLPRFTAHTKQILEDQIKLATYGVEARILKLQTATGVKCKVAQYWINILLEKAQQMKADSPGRTMDSIAEELQTWLNEQPGDKVNPLLDIAGLDPNRDTPVELLHTILLGIIKNGLIGKHFKTLMQTMVFHMHGLVSPEVFRLVKAVSALGSVLWVHEINDMAEYTEQLTSLIGNVLDTFGDYDPAKLLLKIKLHLLPHIVEDVIRFGPAIRNSTEIFECFNAIFRLYSILSNHQAPSRDIASKFASMDCLKHILSGGF</sequence>
<evidence type="ECO:0000313" key="4">
    <source>
        <dbReference type="Proteomes" id="UP001215280"/>
    </source>
</evidence>
<dbReference type="PANTHER" id="PTHR31912:SF34">
    <property type="entry name" value="NOTOCHORD-RELATED PROTEIN"/>
    <property type="match status" value="1"/>
</dbReference>
<evidence type="ECO:0000313" key="3">
    <source>
        <dbReference type="EMBL" id="KAJ7756798.1"/>
    </source>
</evidence>
<evidence type="ECO:0000256" key="2">
    <source>
        <dbReference type="SAM" id="MobiDB-lite"/>
    </source>
</evidence>
<feature type="coiled-coil region" evidence="1">
    <location>
        <begin position="131"/>
        <end position="158"/>
    </location>
</feature>
<feature type="region of interest" description="Disordered" evidence="2">
    <location>
        <begin position="75"/>
        <end position="102"/>
    </location>
</feature>
<keyword evidence="4" id="KW-1185">Reference proteome</keyword>
<dbReference type="PANTHER" id="PTHR31912">
    <property type="entry name" value="IP13529P"/>
    <property type="match status" value="1"/>
</dbReference>
<comment type="caution">
    <text evidence="3">The sequence shown here is derived from an EMBL/GenBank/DDBJ whole genome shotgun (WGS) entry which is preliminary data.</text>
</comment>
<organism evidence="3 4">
    <name type="scientific">Mycena maculata</name>
    <dbReference type="NCBI Taxonomy" id="230809"/>
    <lineage>
        <taxon>Eukaryota</taxon>
        <taxon>Fungi</taxon>
        <taxon>Dikarya</taxon>
        <taxon>Basidiomycota</taxon>
        <taxon>Agaricomycotina</taxon>
        <taxon>Agaricomycetes</taxon>
        <taxon>Agaricomycetidae</taxon>
        <taxon>Agaricales</taxon>
        <taxon>Marasmiineae</taxon>
        <taxon>Mycenaceae</taxon>
        <taxon>Mycena</taxon>
    </lineage>
</organism>